<evidence type="ECO:0000256" key="1">
    <source>
        <dbReference type="ARBA" id="ARBA00022649"/>
    </source>
</evidence>
<reference evidence="2" key="1">
    <citation type="journal article" date="2021" name="PeerJ">
        <title>Extensive microbial diversity within the chicken gut microbiome revealed by metagenomics and culture.</title>
        <authorList>
            <person name="Gilroy R."/>
            <person name="Ravi A."/>
            <person name="Getino M."/>
            <person name="Pursley I."/>
            <person name="Horton D.L."/>
            <person name="Alikhan N.F."/>
            <person name="Baker D."/>
            <person name="Gharbi K."/>
            <person name="Hall N."/>
            <person name="Watson M."/>
            <person name="Adriaenssens E.M."/>
            <person name="Foster-Nyarko E."/>
            <person name="Jarju S."/>
            <person name="Secka A."/>
            <person name="Antonio M."/>
            <person name="Oren A."/>
            <person name="Chaudhuri R.R."/>
            <person name="La Ragione R."/>
            <person name="Hildebrand F."/>
            <person name="Pallen M.J."/>
        </authorList>
    </citation>
    <scope>NUCLEOTIDE SEQUENCE</scope>
    <source>
        <strain evidence="2">ChiSxjej3B15-24422</strain>
    </source>
</reference>
<dbReference type="Gene3D" id="3.30.2310.20">
    <property type="entry name" value="RelE-like"/>
    <property type="match status" value="1"/>
</dbReference>
<dbReference type="PANTHER" id="PTHR38813">
    <property type="match status" value="1"/>
</dbReference>
<protein>
    <submittedName>
        <fullName evidence="2">Type II toxin-antitoxin system RelE/ParE family toxin</fullName>
    </submittedName>
</protein>
<dbReference type="InterPro" id="IPR052747">
    <property type="entry name" value="TA_system_RelE_toxin"/>
</dbReference>
<accession>A0A9D2C776</accession>
<evidence type="ECO:0000313" key="2">
    <source>
        <dbReference type="EMBL" id="HIY60639.1"/>
    </source>
</evidence>
<dbReference type="AlphaFoldDB" id="A0A9D2C776"/>
<dbReference type="Proteomes" id="UP000824007">
    <property type="component" value="Unassembled WGS sequence"/>
</dbReference>
<dbReference type="InterPro" id="IPR007712">
    <property type="entry name" value="RelE/ParE_toxin"/>
</dbReference>
<dbReference type="SUPFAM" id="SSF143011">
    <property type="entry name" value="RelE-like"/>
    <property type="match status" value="1"/>
</dbReference>
<proteinExistence type="predicted"/>
<gene>
    <name evidence="2" type="ORF">H9831_08190</name>
</gene>
<keyword evidence="1" id="KW-1277">Toxin-antitoxin system</keyword>
<name>A0A9D2C776_9FIRM</name>
<evidence type="ECO:0000313" key="3">
    <source>
        <dbReference type="Proteomes" id="UP000824007"/>
    </source>
</evidence>
<sequence>MTYRIIIEKKAEKFIRKQEKKEQERLLRAIYQLPDGTDVKKLKGFDLFRLRVGSYRVIYSIDNEIKIIAIKNIDNRGDIYKNL</sequence>
<dbReference type="EMBL" id="DXDD01000102">
    <property type="protein sequence ID" value="HIY60639.1"/>
    <property type="molecule type" value="Genomic_DNA"/>
</dbReference>
<reference evidence="2" key="2">
    <citation type="submission" date="2021-04" db="EMBL/GenBank/DDBJ databases">
        <authorList>
            <person name="Gilroy R."/>
        </authorList>
    </citation>
    <scope>NUCLEOTIDE SEQUENCE</scope>
    <source>
        <strain evidence="2">ChiSxjej3B15-24422</strain>
    </source>
</reference>
<comment type="caution">
    <text evidence="2">The sequence shown here is derived from an EMBL/GenBank/DDBJ whole genome shotgun (WGS) entry which is preliminary data.</text>
</comment>
<dbReference type="InterPro" id="IPR035093">
    <property type="entry name" value="RelE/ParE_toxin_dom_sf"/>
</dbReference>
<dbReference type="Pfam" id="PF05016">
    <property type="entry name" value="ParE_toxin"/>
    <property type="match status" value="1"/>
</dbReference>
<organism evidence="2 3">
    <name type="scientific">Candidatus Eisenbergiella pullistercoris</name>
    <dbReference type="NCBI Taxonomy" id="2838555"/>
    <lineage>
        <taxon>Bacteria</taxon>
        <taxon>Bacillati</taxon>
        <taxon>Bacillota</taxon>
        <taxon>Clostridia</taxon>
        <taxon>Lachnospirales</taxon>
        <taxon>Lachnospiraceae</taxon>
        <taxon>Eisenbergiella</taxon>
    </lineage>
</organism>
<dbReference type="PANTHER" id="PTHR38813:SF1">
    <property type="entry name" value="TOXIN RELE1-RELATED"/>
    <property type="match status" value="1"/>
</dbReference>